<feature type="domain" description="FP protein C-terminal" evidence="2">
    <location>
        <begin position="300"/>
        <end position="345"/>
    </location>
</feature>
<keyword evidence="1" id="KW-0175">Coiled coil</keyword>
<gene>
    <name evidence="3" type="ORF">AWC38_SpisGene2059</name>
</gene>
<keyword evidence="4" id="KW-1185">Reference proteome</keyword>
<dbReference type="SUPFAM" id="SSF57997">
    <property type="entry name" value="Tropomyosin"/>
    <property type="match status" value="1"/>
</dbReference>
<organism evidence="3 4">
    <name type="scientific">Stylophora pistillata</name>
    <name type="common">Smooth cauliflower coral</name>
    <dbReference type="NCBI Taxonomy" id="50429"/>
    <lineage>
        <taxon>Eukaryota</taxon>
        <taxon>Metazoa</taxon>
        <taxon>Cnidaria</taxon>
        <taxon>Anthozoa</taxon>
        <taxon>Hexacorallia</taxon>
        <taxon>Scleractinia</taxon>
        <taxon>Astrocoeniina</taxon>
        <taxon>Pocilloporidae</taxon>
        <taxon>Stylophora</taxon>
    </lineage>
</organism>
<dbReference type="OrthoDB" id="5972440at2759"/>
<reference evidence="4" key="1">
    <citation type="journal article" date="2017" name="bioRxiv">
        <title>Comparative analysis of the genomes of Stylophora pistillata and Acropora digitifera provides evidence for extensive differences between species of corals.</title>
        <authorList>
            <person name="Voolstra C.R."/>
            <person name="Li Y."/>
            <person name="Liew Y.J."/>
            <person name="Baumgarten S."/>
            <person name="Zoccola D."/>
            <person name="Flot J.-F."/>
            <person name="Tambutte S."/>
            <person name="Allemand D."/>
            <person name="Aranda M."/>
        </authorList>
    </citation>
    <scope>NUCLEOTIDE SEQUENCE [LARGE SCALE GENOMIC DNA]</scope>
</reference>
<dbReference type="Pfam" id="PF25298">
    <property type="entry name" value="Baculo_FP_2nd"/>
    <property type="match status" value="1"/>
</dbReference>
<sequence>MAAYPDSNGLYLCELFATDNYRVTEKLHGSNTFHHFSPRVSHHVIGLRARTVLSVFLSTNGTPTTVSVSLDSMASTVTQKEETAVTSNTPTLRPKMSKGELKRQLEHAKKELKNLEQRVTNQECMVRNVKSEEGAAAILNRSREAEASLEFVNQEFDDTKLQLEGIRESLANIKQRLTNFEERLLTLEFTFNDIQNHSYSFKFKVLGVPELSDSESAADTSLLLYDYLMQWEQYINIAHRVPPHDLSRGGPRPIICNFTRRLVRNEVMILSKEANKISAAVIGFDEDRIMSNPRVVEHLTPRLQKLFVDVKAFKNQYQYAFCWVKNGSILLRKTADSHPVRVKSQRMTADQESRSSYQLNATRTDQAELFFF</sequence>
<evidence type="ECO:0000259" key="2">
    <source>
        <dbReference type="Pfam" id="PF25298"/>
    </source>
</evidence>
<evidence type="ECO:0000313" key="4">
    <source>
        <dbReference type="Proteomes" id="UP000225706"/>
    </source>
</evidence>
<name>A0A2B4SV45_STYPI</name>
<accession>A0A2B4SV45</accession>
<proteinExistence type="predicted"/>
<evidence type="ECO:0000313" key="3">
    <source>
        <dbReference type="EMBL" id="PFX33049.1"/>
    </source>
</evidence>
<dbReference type="InterPro" id="IPR057251">
    <property type="entry name" value="FP_C"/>
</dbReference>
<dbReference type="AlphaFoldDB" id="A0A2B4SV45"/>
<dbReference type="EMBL" id="LSMT01000016">
    <property type="protein sequence ID" value="PFX33049.1"/>
    <property type="molecule type" value="Genomic_DNA"/>
</dbReference>
<evidence type="ECO:0000256" key="1">
    <source>
        <dbReference type="SAM" id="Coils"/>
    </source>
</evidence>
<comment type="caution">
    <text evidence="3">The sequence shown here is derived from an EMBL/GenBank/DDBJ whole genome shotgun (WGS) entry which is preliminary data.</text>
</comment>
<dbReference type="Proteomes" id="UP000225706">
    <property type="component" value="Unassembled WGS sequence"/>
</dbReference>
<protein>
    <recommendedName>
        <fullName evidence="2">FP protein C-terminal domain-containing protein</fullName>
    </recommendedName>
</protein>
<feature type="coiled-coil region" evidence="1">
    <location>
        <begin position="98"/>
        <end position="132"/>
    </location>
</feature>